<keyword evidence="1" id="KW-0472">Membrane</keyword>
<keyword evidence="4" id="KW-1185">Reference proteome</keyword>
<accession>A0A022RXH4</accession>
<dbReference type="PANTHER" id="PTHR24177:SF292">
    <property type="entry name" value="ANKYRIN REPEAT FAMILY PROTEIN-RELATED"/>
    <property type="match status" value="1"/>
</dbReference>
<evidence type="ECO:0000256" key="1">
    <source>
        <dbReference type="SAM" id="Phobius"/>
    </source>
</evidence>
<evidence type="ECO:0000313" key="3">
    <source>
        <dbReference type="EMBL" id="EYU43670.1"/>
    </source>
</evidence>
<sequence length="563" mass="63046">MYLLHLLFVPLHKAALKGDWEAAKELLIKDPSLVKDSLTEGGETALHISAVEGHSFFVHNLLKLMQDSDIEILNKKGTTALCFAAAAGNLNIVKLMVHRNPDLPTIRGPDGVTPLYMAAFLGHTHVADYLFPLSDFQSWTVEDQITLLTTTIDSQLYGLAMTIVDQWKSLAVVEDSNGETALQVLARKPLVFCRSSNTSQGLCGRIASAILLRYTKVRTHDIRAPCDAYTLLDCLWNIVICQEEDVETTRVVTKNTTKLFFIAAESGNEEFLVELIRRYPDFLYKVNESKQSIFHIAVLHRYVQVFNLLYELRGAKDLMATYVDKDGNNMLHLAARLAPQNQLNLIPGAALQMQREVLWYKEVEKIVQPSYRNKKNSSGKTPWELFVSEHEELMKQGEKMMKQTAKSCMLVTILIATVVFTAAFTVPGGYDNANGTPILKNHRLFVVFPISEAVATLSSLTSMLMFLSILTSRYSGNDFLNTLPFWMVVGVAALFVSIVAMMVAFCTCLLFYQHGFGAVTVLLVMFASVPIIFIVLKYPLLVTILRCTYGCKALFRSNNRLLS</sequence>
<feature type="domain" description="PGG" evidence="2">
    <location>
        <begin position="399"/>
        <end position="509"/>
    </location>
</feature>
<dbReference type="eggNOG" id="KOG0504">
    <property type="taxonomic scope" value="Eukaryota"/>
</dbReference>
<keyword evidence="1" id="KW-0812">Transmembrane</keyword>
<dbReference type="EMBL" id="KI630240">
    <property type="protein sequence ID" value="EYU43670.1"/>
    <property type="molecule type" value="Genomic_DNA"/>
</dbReference>
<feature type="transmembrane region" description="Helical" evidence="1">
    <location>
        <begin position="483"/>
        <end position="512"/>
    </location>
</feature>
<dbReference type="InterPro" id="IPR002110">
    <property type="entry name" value="Ankyrin_rpt"/>
</dbReference>
<evidence type="ECO:0000313" key="4">
    <source>
        <dbReference type="Proteomes" id="UP000030748"/>
    </source>
</evidence>
<dbReference type="PANTHER" id="PTHR24177">
    <property type="entry name" value="CASKIN"/>
    <property type="match status" value="1"/>
</dbReference>
<organism evidence="3 4">
    <name type="scientific">Erythranthe guttata</name>
    <name type="common">Yellow monkey flower</name>
    <name type="synonym">Mimulus guttatus</name>
    <dbReference type="NCBI Taxonomy" id="4155"/>
    <lineage>
        <taxon>Eukaryota</taxon>
        <taxon>Viridiplantae</taxon>
        <taxon>Streptophyta</taxon>
        <taxon>Embryophyta</taxon>
        <taxon>Tracheophyta</taxon>
        <taxon>Spermatophyta</taxon>
        <taxon>Magnoliopsida</taxon>
        <taxon>eudicotyledons</taxon>
        <taxon>Gunneridae</taxon>
        <taxon>Pentapetalae</taxon>
        <taxon>asterids</taxon>
        <taxon>lamiids</taxon>
        <taxon>Lamiales</taxon>
        <taxon>Phrymaceae</taxon>
        <taxon>Erythranthe</taxon>
    </lineage>
</organism>
<proteinExistence type="predicted"/>
<dbReference type="SUPFAM" id="SSF48403">
    <property type="entry name" value="Ankyrin repeat"/>
    <property type="match status" value="1"/>
</dbReference>
<dbReference type="InterPro" id="IPR026961">
    <property type="entry name" value="PGG_dom"/>
</dbReference>
<feature type="transmembrane region" description="Helical" evidence="1">
    <location>
        <begin position="408"/>
        <end position="426"/>
    </location>
</feature>
<dbReference type="AlphaFoldDB" id="A0A022RXH4"/>
<dbReference type="SUPFAM" id="SSF140860">
    <property type="entry name" value="Pseudo ankyrin repeat-like"/>
    <property type="match status" value="1"/>
</dbReference>
<reference evidence="3 4" key="1">
    <citation type="journal article" date="2013" name="Proc. Natl. Acad. Sci. U.S.A.">
        <title>Fine-scale variation in meiotic recombination in Mimulus inferred from population shotgun sequencing.</title>
        <authorList>
            <person name="Hellsten U."/>
            <person name="Wright K.M."/>
            <person name="Jenkins J."/>
            <person name="Shu S."/>
            <person name="Yuan Y."/>
            <person name="Wessler S.R."/>
            <person name="Schmutz J."/>
            <person name="Willis J.H."/>
            <person name="Rokhsar D.S."/>
        </authorList>
    </citation>
    <scope>NUCLEOTIDE SEQUENCE [LARGE SCALE GENOMIC DNA]</scope>
    <source>
        <strain evidence="4">cv. DUN x IM62</strain>
    </source>
</reference>
<dbReference type="Pfam" id="PF13962">
    <property type="entry name" value="PGG"/>
    <property type="match status" value="1"/>
</dbReference>
<dbReference type="Proteomes" id="UP000030748">
    <property type="component" value="Unassembled WGS sequence"/>
</dbReference>
<dbReference type="InterPro" id="IPR036770">
    <property type="entry name" value="Ankyrin_rpt-contain_sf"/>
</dbReference>
<dbReference type="SMART" id="SM00248">
    <property type="entry name" value="ANK"/>
    <property type="match status" value="6"/>
</dbReference>
<protein>
    <recommendedName>
        <fullName evidence="2">PGG domain-containing protein</fullName>
    </recommendedName>
</protein>
<name>A0A022RXH4_ERYGU</name>
<keyword evidence="1" id="KW-1133">Transmembrane helix</keyword>
<dbReference type="GO" id="GO:0016020">
    <property type="term" value="C:membrane"/>
    <property type="evidence" value="ECO:0000318"/>
    <property type="project" value="GO_Central"/>
</dbReference>
<gene>
    <name evidence="3" type="ORF">MIMGU_mgv1a022389mg</name>
</gene>
<dbReference type="Gene3D" id="1.25.40.20">
    <property type="entry name" value="Ankyrin repeat-containing domain"/>
    <property type="match status" value="2"/>
</dbReference>
<dbReference type="Pfam" id="PF12796">
    <property type="entry name" value="Ank_2"/>
    <property type="match status" value="1"/>
</dbReference>
<evidence type="ECO:0000259" key="2">
    <source>
        <dbReference type="Pfam" id="PF13962"/>
    </source>
</evidence>
<feature type="transmembrane region" description="Helical" evidence="1">
    <location>
        <begin position="518"/>
        <end position="536"/>
    </location>
</feature>
<feature type="transmembrane region" description="Helical" evidence="1">
    <location>
        <begin position="446"/>
        <end position="471"/>
    </location>
</feature>
<dbReference type="STRING" id="4155.A0A022RXH4"/>